<dbReference type="AlphaFoldDB" id="A0A810Q2P9"/>
<name>A0A810Q2P9_9FIRM</name>
<feature type="region of interest" description="Disordered" evidence="1">
    <location>
        <begin position="104"/>
        <end position="136"/>
    </location>
</feature>
<keyword evidence="4" id="KW-1185">Reference proteome</keyword>
<dbReference type="InterPro" id="IPR046678">
    <property type="entry name" value="DUF6548"/>
</dbReference>
<dbReference type="KEGG" id="vfa:MM35RIKEN_12450"/>
<accession>A0A810Q2P9</accession>
<dbReference type="Pfam" id="PF20185">
    <property type="entry name" value="DUF6548"/>
    <property type="match status" value="1"/>
</dbReference>
<dbReference type="EMBL" id="AP023415">
    <property type="protein sequence ID" value="BCK79053.1"/>
    <property type="molecule type" value="Genomic_DNA"/>
</dbReference>
<evidence type="ECO:0000313" key="4">
    <source>
        <dbReference type="Proteomes" id="UP000681343"/>
    </source>
</evidence>
<proteinExistence type="predicted"/>
<protein>
    <submittedName>
        <fullName evidence="3">Uncharacterized protein</fullName>
    </submittedName>
</protein>
<gene>
    <name evidence="3" type="ORF">MM35RIKEN_12450</name>
</gene>
<keyword evidence="2" id="KW-0812">Transmembrane</keyword>
<keyword evidence="2" id="KW-0472">Membrane</keyword>
<feature type="transmembrane region" description="Helical" evidence="2">
    <location>
        <begin position="146"/>
        <end position="169"/>
    </location>
</feature>
<dbReference type="RefSeq" id="WP_212820242.1">
    <property type="nucleotide sequence ID" value="NZ_AP023415.1"/>
</dbReference>
<sequence>MGFIDSYKRLEKLCGDVMGCDRPVTAYIDEMKATPHGAYYVAGWGSDLEMLKRYRWIRNQIAHEPGCTEANMCGAGDAAWIDQFYGRIMDQTDPLALYEKEMKRQRAEQAQRSRPESVRPAEKKPPQEPRKRESIEKAPRRKWGTVVLAFLLFAVIFLASFAGLIALFART</sequence>
<organism evidence="3 4">
    <name type="scientific">Vescimonas fastidiosa</name>
    <dbReference type="NCBI Taxonomy" id="2714353"/>
    <lineage>
        <taxon>Bacteria</taxon>
        <taxon>Bacillati</taxon>
        <taxon>Bacillota</taxon>
        <taxon>Clostridia</taxon>
        <taxon>Eubacteriales</taxon>
        <taxon>Oscillospiraceae</taxon>
        <taxon>Vescimonas</taxon>
    </lineage>
</organism>
<keyword evidence="2" id="KW-1133">Transmembrane helix</keyword>
<evidence type="ECO:0000313" key="3">
    <source>
        <dbReference type="EMBL" id="BCK79053.1"/>
    </source>
</evidence>
<evidence type="ECO:0000256" key="1">
    <source>
        <dbReference type="SAM" id="MobiDB-lite"/>
    </source>
</evidence>
<evidence type="ECO:0000256" key="2">
    <source>
        <dbReference type="SAM" id="Phobius"/>
    </source>
</evidence>
<reference evidence="3" key="1">
    <citation type="submission" date="2020-09" db="EMBL/GenBank/DDBJ databases">
        <title>New species isolated from human feces.</title>
        <authorList>
            <person name="Kitahara M."/>
            <person name="Shigeno Y."/>
            <person name="Shime M."/>
            <person name="Matsumoto Y."/>
            <person name="Nakamura S."/>
            <person name="Motooka D."/>
            <person name="Fukuoka S."/>
            <person name="Nishikawa H."/>
            <person name="Benno Y."/>
        </authorList>
    </citation>
    <scope>NUCLEOTIDE SEQUENCE</scope>
    <source>
        <strain evidence="3">MM35</strain>
    </source>
</reference>
<dbReference type="Proteomes" id="UP000681343">
    <property type="component" value="Chromosome"/>
</dbReference>